<evidence type="ECO:0000313" key="3">
    <source>
        <dbReference type="EMBL" id="KAF7428343.1"/>
    </source>
</evidence>
<feature type="compositionally biased region" description="Polar residues" evidence="1">
    <location>
        <begin position="406"/>
        <end position="424"/>
    </location>
</feature>
<feature type="transmembrane region" description="Helical" evidence="2">
    <location>
        <begin position="159"/>
        <end position="180"/>
    </location>
</feature>
<dbReference type="OrthoDB" id="2976161at2759"/>
<dbReference type="VEuPathDB" id="FungiDB:PC9H_007564"/>
<feature type="region of interest" description="Disordered" evidence="1">
    <location>
        <begin position="405"/>
        <end position="424"/>
    </location>
</feature>
<sequence length="533" mass="56591">MPPTNANSTTYTTNAHTTAQNAPTSRHIPSELDGNMPAVNGPRVTGPAAAHAGSLLARYRPLQFSKFPLFAGQKARRSGFGSSRRRGTSGQNFAAASPQPLTPTITAEHDPGPPPVYSPLIPLHASIVPNVSILGGKPGSSNYGPSTPKAGTGASVTDIVVITVSIVLGVALVAIVAFIYKIRRENRVQVPQLKEKHPGDIPPTEPQAWQTFDGKTITSASWSTPTLAKSPGATQSTDTFKGYNKELGSQETIGEPRVVEPPIPTSHDSPFVISGSQSLTTVSCDASDHGSTDGFSLYAPPDEDFQEKLHNEESDIVCALSYAVSDNSVVLEAARRTGEEAGFGEHTHPSNANEDDFDPGVTIRSDEFESTCGNDTIAAEFSTVETAESRNLEATKAVLILVSSEAEPSQGAQPTQLDTSSTSTPEAANLLNSIECQSAIASIITTASCNSLLQPPSLMITQPSSNNVFGLHSSSSTITVDLNEFPPPPPPRVEVPLPQLELDFPVYMWDEDGDMLTVHQRNTVTDQFISMYS</sequence>
<reference evidence="3" key="1">
    <citation type="submission" date="2019-07" db="EMBL/GenBank/DDBJ databases">
        <authorList>
            <person name="Palmer J.M."/>
        </authorList>
    </citation>
    <scope>NUCLEOTIDE SEQUENCE</scope>
    <source>
        <strain evidence="3">PC9</strain>
    </source>
</reference>
<dbReference type="GeneID" id="59377382"/>
<keyword evidence="2" id="KW-0812">Transmembrane</keyword>
<dbReference type="EMBL" id="JACETU010000005">
    <property type="protein sequence ID" value="KAF7428343.1"/>
    <property type="molecule type" value="Genomic_DNA"/>
</dbReference>
<protein>
    <submittedName>
        <fullName evidence="3">Uncharacterized protein</fullName>
    </submittedName>
</protein>
<feature type="region of interest" description="Disordered" evidence="1">
    <location>
        <begin position="340"/>
        <end position="362"/>
    </location>
</feature>
<keyword evidence="4" id="KW-1185">Reference proteome</keyword>
<gene>
    <name evidence="3" type="ORF">PC9H_007564</name>
</gene>
<dbReference type="AlphaFoldDB" id="A0A8H7DUD3"/>
<comment type="caution">
    <text evidence="3">The sequence shown here is derived from an EMBL/GenBank/DDBJ whole genome shotgun (WGS) entry which is preliminary data.</text>
</comment>
<dbReference type="RefSeq" id="XP_036630715.1">
    <property type="nucleotide sequence ID" value="XM_036777095.1"/>
</dbReference>
<organism evidence="3 4">
    <name type="scientific">Pleurotus ostreatus</name>
    <name type="common">Oyster mushroom</name>
    <name type="synonym">White-rot fungus</name>
    <dbReference type="NCBI Taxonomy" id="5322"/>
    <lineage>
        <taxon>Eukaryota</taxon>
        <taxon>Fungi</taxon>
        <taxon>Dikarya</taxon>
        <taxon>Basidiomycota</taxon>
        <taxon>Agaricomycotina</taxon>
        <taxon>Agaricomycetes</taxon>
        <taxon>Agaricomycetidae</taxon>
        <taxon>Agaricales</taxon>
        <taxon>Pleurotineae</taxon>
        <taxon>Pleurotaceae</taxon>
        <taxon>Pleurotus</taxon>
    </lineage>
</organism>
<keyword evidence="2" id="KW-0472">Membrane</keyword>
<evidence type="ECO:0000256" key="2">
    <source>
        <dbReference type="SAM" id="Phobius"/>
    </source>
</evidence>
<name>A0A8H7DUD3_PLEOS</name>
<feature type="region of interest" description="Disordered" evidence="1">
    <location>
        <begin position="1"/>
        <end position="45"/>
    </location>
</feature>
<feature type="compositionally biased region" description="Low complexity" evidence="1">
    <location>
        <begin position="1"/>
        <end position="24"/>
    </location>
</feature>
<accession>A0A8H7DUD3</accession>
<dbReference type="Proteomes" id="UP000623687">
    <property type="component" value="Unassembled WGS sequence"/>
</dbReference>
<evidence type="ECO:0000313" key="4">
    <source>
        <dbReference type="Proteomes" id="UP000623687"/>
    </source>
</evidence>
<keyword evidence="2" id="KW-1133">Transmembrane helix</keyword>
<feature type="region of interest" description="Disordered" evidence="1">
    <location>
        <begin position="75"/>
        <end position="113"/>
    </location>
</feature>
<proteinExistence type="predicted"/>
<evidence type="ECO:0000256" key="1">
    <source>
        <dbReference type="SAM" id="MobiDB-lite"/>
    </source>
</evidence>